<keyword evidence="2" id="KW-0677">Repeat</keyword>
<dbReference type="SMART" id="SM00450">
    <property type="entry name" value="RHOD"/>
    <property type="match status" value="2"/>
</dbReference>
<dbReference type="GO" id="GO:0005739">
    <property type="term" value="C:mitochondrion"/>
    <property type="evidence" value="ECO:0007669"/>
    <property type="project" value="TreeGrafter"/>
</dbReference>
<protein>
    <submittedName>
        <fullName evidence="7">Rhodanese domain-containing protein</fullName>
    </submittedName>
</protein>
<evidence type="ECO:0000256" key="4">
    <source>
        <dbReference type="SAM" id="Phobius"/>
    </source>
</evidence>
<name>A0A914C453_9BILA</name>
<dbReference type="GO" id="GO:0004792">
    <property type="term" value="F:thiosulfate-cyanide sulfurtransferase activity"/>
    <property type="evidence" value="ECO:0007669"/>
    <property type="project" value="TreeGrafter"/>
</dbReference>
<sequence>MGRRKRSEAPDISSPKAMRYCGGAHFIPVGFPNLPAPPYSPGSYSTVEDDKFHPEYEDPNDYYYEKPPEVRASSFDSGTQKSHKSLKKQITPPILPPPVNHASLQRLAVKSDKTKKASRSRCGTKFYILISILILVSLLLACSLIALLWHNRFRYTSPLMTHFVLESTKADMKASFDKNSSNLDSTEKFSKNPEPVINASLLLTLLVTKRKVCIFEVATDQDEESRTAFRGEHIEAARLIFFANLSHSGVPVHPLQFQRYAKNLGIDTDCHVVLYDRGQNVWASYAYWIFRLFGHEKASILNGGFPEWKRLQTRPNSSYRTEAGPGPYVERIGNFRASWKTEFIMTFDDVVTNFDTKEYDVIDAQTREEYDGLLDGAIFGHIRTAINIPPEELLNFENNTWLLPEQQTEIFHQHGVNLSRPVLVYCDIFKRFRNAVETHFETASGQPKRRCAIFETLACALWDLANKLTIRLAGCDRGMR</sequence>
<evidence type="ECO:0000313" key="7">
    <source>
        <dbReference type="WBParaSite" id="ACRNAN_Path_251.g940.t1"/>
    </source>
</evidence>
<accession>A0A914C453</accession>
<dbReference type="InterPro" id="IPR001763">
    <property type="entry name" value="Rhodanese-like_dom"/>
</dbReference>
<feature type="region of interest" description="Disordered" evidence="3">
    <location>
        <begin position="71"/>
        <end position="99"/>
    </location>
</feature>
<dbReference type="Gene3D" id="3.40.250.10">
    <property type="entry name" value="Rhodanese-like domain"/>
    <property type="match status" value="2"/>
</dbReference>
<organism evidence="6 7">
    <name type="scientific">Acrobeloides nanus</name>
    <dbReference type="NCBI Taxonomy" id="290746"/>
    <lineage>
        <taxon>Eukaryota</taxon>
        <taxon>Metazoa</taxon>
        <taxon>Ecdysozoa</taxon>
        <taxon>Nematoda</taxon>
        <taxon>Chromadorea</taxon>
        <taxon>Rhabditida</taxon>
        <taxon>Tylenchina</taxon>
        <taxon>Cephalobomorpha</taxon>
        <taxon>Cephaloboidea</taxon>
        <taxon>Cephalobidae</taxon>
        <taxon>Acrobeloides</taxon>
    </lineage>
</organism>
<feature type="transmembrane region" description="Helical" evidence="4">
    <location>
        <begin position="126"/>
        <end position="149"/>
    </location>
</feature>
<evidence type="ECO:0000259" key="5">
    <source>
        <dbReference type="PROSITE" id="PS50206"/>
    </source>
</evidence>
<dbReference type="CDD" id="cd01448">
    <property type="entry name" value="TST_Repeat_1"/>
    <property type="match status" value="1"/>
</dbReference>
<evidence type="ECO:0000256" key="2">
    <source>
        <dbReference type="ARBA" id="ARBA00022737"/>
    </source>
</evidence>
<dbReference type="InterPro" id="IPR036873">
    <property type="entry name" value="Rhodanese-like_dom_sf"/>
</dbReference>
<dbReference type="PROSITE" id="PS50206">
    <property type="entry name" value="RHODANESE_3"/>
    <property type="match status" value="2"/>
</dbReference>
<keyword evidence="1" id="KW-0808">Transferase</keyword>
<keyword evidence="4" id="KW-1133">Transmembrane helix</keyword>
<proteinExistence type="predicted"/>
<dbReference type="Pfam" id="PF00581">
    <property type="entry name" value="Rhodanese"/>
    <property type="match status" value="2"/>
</dbReference>
<dbReference type="SUPFAM" id="SSF52821">
    <property type="entry name" value="Rhodanese/Cell cycle control phosphatase"/>
    <property type="match status" value="2"/>
</dbReference>
<dbReference type="Proteomes" id="UP000887540">
    <property type="component" value="Unplaced"/>
</dbReference>
<feature type="domain" description="Rhodanese" evidence="5">
    <location>
        <begin position="355"/>
        <end position="431"/>
    </location>
</feature>
<dbReference type="AlphaFoldDB" id="A0A914C453"/>
<evidence type="ECO:0000256" key="3">
    <source>
        <dbReference type="SAM" id="MobiDB-lite"/>
    </source>
</evidence>
<feature type="domain" description="Rhodanese" evidence="5">
    <location>
        <begin position="221"/>
        <end position="317"/>
    </location>
</feature>
<evidence type="ECO:0000313" key="6">
    <source>
        <dbReference type="Proteomes" id="UP000887540"/>
    </source>
</evidence>
<dbReference type="InterPro" id="IPR045078">
    <property type="entry name" value="TST/MPST-like"/>
</dbReference>
<dbReference type="WBParaSite" id="ACRNAN_Path_251.g940.t1">
    <property type="protein sequence ID" value="ACRNAN_Path_251.g940.t1"/>
    <property type="gene ID" value="ACRNAN_Path_251.g940"/>
</dbReference>
<keyword evidence="4" id="KW-0472">Membrane</keyword>
<keyword evidence="6" id="KW-1185">Reference proteome</keyword>
<reference evidence="7" key="1">
    <citation type="submission" date="2022-11" db="UniProtKB">
        <authorList>
            <consortium name="WormBaseParasite"/>
        </authorList>
    </citation>
    <scope>IDENTIFICATION</scope>
</reference>
<dbReference type="PANTHER" id="PTHR11364:SF30">
    <property type="entry name" value="RHODANESE DOMAIN-CONTAINING PROTEIN"/>
    <property type="match status" value="1"/>
</dbReference>
<keyword evidence="4" id="KW-0812">Transmembrane</keyword>
<evidence type="ECO:0000256" key="1">
    <source>
        <dbReference type="ARBA" id="ARBA00022679"/>
    </source>
</evidence>
<dbReference type="PANTHER" id="PTHR11364">
    <property type="entry name" value="THIOSULFATE SULFERTANSFERASE"/>
    <property type="match status" value="1"/>
</dbReference>